<keyword evidence="5" id="KW-0938">Abscisic acid signaling pathway</keyword>
<dbReference type="PANTHER" id="PTHR31213:SF82">
    <property type="entry name" value="ABSCISIC ACID RECEPTOR PYL11-RELATED"/>
    <property type="match status" value="1"/>
</dbReference>
<organism evidence="9 10">
    <name type="scientific">Pyrus ussuriensis x Pyrus communis</name>
    <dbReference type="NCBI Taxonomy" id="2448454"/>
    <lineage>
        <taxon>Eukaryota</taxon>
        <taxon>Viridiplantae</taxon>
        <taxon>Streptophyta</taxon>
        <taxon>Embryophyta</taxon>
        <taxon>Tracheophyta</taxon>
        <taxon>Spermatophyta</taxon>
        <taxon>Magnoliopsida</taxon>
        <taxon>eudicotyledons</taxon>
        <taxon>Gunneridae</taxon>
        <taxon>Pentapetalae</taxon>
        <taxon>rosids</taxon>
        <taxon>fabids</taxon>
        <taxon>Rosales</taxon>
        <taxon>Rosaceae</taxon>
        <taxon>Amygdaloideae</taxon>
        <taxon>Maleae</taxon>
        <taxon>Pyrus</taxon>
    </lineage>
</organism>
<dbReference type="EMBL" id="SMOL01000511">
    <property type="protein sequence ID" value="KAB2609803.1"/>
    <property type="molecule type" value="Genomic_DNA"/>
</dbReference>
<reference evidence="9 10" key="1">
    <citation type="submission" date="2019-09" db="EMBL/GenBank/DDBJ databases">
        <authorList>
            <person name="Ou C."/>
        </authorList>
    </citation>
    <scope>NUCLEOTIDE SEQUENCE [LARGE SCALE GENOMIC DNA]</scope>
    <source>
        <strain evidence="9">S2</strain>
        <tissue evidence="9">Leaf</tissue>
    </source>
</reference>
<dbReference type="OrthoDB" id="4436220at2759"/>
<evidence type="ECO:0000256" key="5">
    <source>
        <dbReference type="ARBA" id="ARBA00022682"/>
    </source>
</evidence>
<dbReference type="SUPFAM" id="SSF55961">
    <property type="entry name" value="Bet v1-like"/>
    <property type="match status" value="1"/>
</dbReference>
<gene>
    <name evidence="9" type="ORF">D8674_040067</name>
</gene>
<evidence type="ECO:0000256" key="3">
    <source>
        <dbReference type="ARBA" id="ARBA00008594"/>
    </source>
</evidence>
<evidence type="ECO:0000256" key="4">
    <source>
        <dbReference type="ARBA" id="ARBA00022490"/>
    </source>
</evidence>
<comment type="subcellular location">
    <subcellularLocation>
        <location evidence="2">Cytoplasm</location>
    </subcellularLocation>
    <subcellularLocation>
        <location evidence="1">Nucleus</location>
    </subcellularLocation>
</comment>
<protein>
    <submittedName>
        <fullName evidence="9">Abscisic acid receptor PYL12-like</fullName>
    </submittedName>
</protein>
<keyword evidence="4" id="KW-0963">Cytoplasm</keyword>
<dbReference type="GO" id="GO:0010427">
    <property type="term" value="F:abscisic acid binding"/>
    <property type="evidence" value="ECO:0007669"/>
    <property type="project" value="TreeGrafter"/>
</dbReference>
<comment type="caution">
    <text evidence="9">The sequence shown here is derived from an EMBL/GenBank/DDBJ whole genome shotgun (WGS) entry which is preliminary data.</text>
</comment>
<keyword evidence="6 9" id="KW-0675">Receptor</keyword>
<dbReference type="InterPro" id="IPR050279">
    <property type="entry name" value="Plant_def-hormone_signal"/>
</dbReference>
<accession>A0A5N5G3A0</accession>
<dbReference type="GO" id="GO:0005737">
    <property type="term" value="C:cytoplasm"/>
    <property type="evidence" value="ECO:0007669"/>
    <property type="project" value="UniProtKB-SubCell"/>
</dbReference>
<dbReference type="GO" id="GO:0038023">
    <property type="term" value="F:signaling receptor activity"/>
    <property type="evidence" value="ECO:0007669"/>
    <property type="project" value="TreeGrafter"/>
</dbReference>
<evidence type="ECO:0000256" key="8">
    <source>
        <dbReference type="ARBA" id="ARBA00023272"/>
    </source>
</evidence>
<name>A0A5N5G3A0_9ROSA</name>
<keyword evidence="7" id="KW-0539">Nucleus</keyword>
<keyword evidence="8" id="KW-0650">Protein phosphatase inhibitor</keyword>
<evidence type="ECO:0000313" key="10">
    <source>
        <dbReference type="Proteomes" id="UP000327157"/>
    </source>
</evidence>
<comment type="similarity">
    <text evidence="3">Belongs to the PYR/PYL/RCAR abscisic acid intracellular receptor family.</text>
</comment>
<dbReference type="PANTHER" id="PTHR31213">
    <property type="entry name" value="OS08G0374000 PROTEIN-RELATED"/>
    <property type="match status" value="1"/>
</dbReference>
<dbReference type="GO" id="GO:0009738">
    <property type="term" value="P:abscisic acid-activated signaling pathway"/>
    <property type="evidence" value="ECO:0007669"/>
    <property type="project" value="UniProtKB-KW"/>
</dbReference>
<dbReference type="AlphaFoldDB" id="A0A5N5G3A0"/>
<proteinExistence type="inferred from homology"/>
<dbReference type="Pfam" id="PF10604">
    <property type="entry name" value="Polyketide_cyc2"/>
    <property type="match status" value="1"/>
</dbReference>
<dbReference type="GO" id="GO:0005634">
    <property type="term" value="C:nucleus"/>
    <property type="evidence" value="ECO:0007669"/>
    <property type="project" value="UniProtKB-SubCell"/>
</dbReference>
<dbReference type="InterPro" id="IPR023393">
    <property type="entry name" value="START-like_dom_sf"/>
</dbReference>
<dbReference type="CDD" id="cd07821">
    <property type="entry name" value="PYR_PYL_RCAR_like"/>
    <property type="match status" value="1"/>
</dbReference>
<evidence type="ECO:0000256" key="7">
    <source>
        <dbReference type="ARBA" id="ARBA00023242"/>
    </source>
</evidence>
<evidence type="ECO:0000256" key="6">
    <source>
        <dbReference type="ARBA" id="ARBA00023170"/>
    </source>
</evidence>
<sequence length="186" mass="20544">MAYHPTSQNISPVSKTQVMIDTYHTHDLLPNQCGSRLVQTVDAPLTPVWSVLRQFDNPQAYKQFVKSCSMRAGNGGIGSIREVVIMSGLPAKNSMERLDKLDDDMHVMHYSILGGDHRLANYSSTTTVHKEEEEKGRKNKTVVVQSYVVDIPAGSSKEDTCLFANTIIGCNLKSLAKVTEKMAAKC</sequence>
<evidence type="ECO:0000256" key="2">
    <source>
        <dbReference type="ARBA" id="ARBA00004496"/>
    </source>
</evidence>
<evidence type="ECO:0000256" key="1">
    <source>
        <dbReference type="ARBA" id="ARBA00004123"/>
    </source>
</evidence>
<dbReference type="Gene3D" id="3.30.530.20">
    <property type="match status" value="1"/>
</dbReference>
<evidence type="ECO:0000313" key="9">
    <source>
        <dbReference type="EMBL" id="KAB2609803.1"/>
    </source>
</evidence>
<reference evidence="9 10" key="2">
    <citation type="submission" date="2019-11" db="EMBL/GenBank/DDBJ databases">
        <title>A de novo genome assembly of a pear dwarfing rootstock.</title>
        <authorList>
            <person name="Wang F."/>
            <person name="Wang J."/>
            <person name="Li S."/>
            <person name="Zhang Y."/>
            <person name="Fang M."/>
            <person name="Ma L."/>
            <person name="Zhao Y."/>
            <person name="Jiang S."/>
        </authorList>
    </citation>
    <scope>NUCLEOTIDE SEQUENCE [LARGE SCALE GENOMIC DNA]</scope>
    <source>
        <strain evidence="9">S2</strain>
        <tissue evidence="9">Leaf</tissue>
    </source>
</reference>
<keyword evidence="10" id="KW-1185">Reference proteome</keyword>
<dbReference type="InterPro" id="IPR019587">
    <property type="entry name" value="Polyketide_cyclase/dehydratase"/>
</dbReference>
<dbReference type="Proteomes" id="UP000327157">
    <property type="component" value="Unassembled WGS sequence"/>
</dbReference>
<dbReference type="GO" id="GO:0004864">
    <property type="term" value="F:protein phosphatase inhibitor activity"/>
    <property type="evidence" value="ECO:0007669"/>
    <property type="project" value="UniProtKB-KW"/>
</dbReference>